<reference evidence="3" key="1">
    <citation type="submission" date="2013-06" db="EMBL/GenBank/DDBJ databases">
        <authorList>
            <person name="Zhao Q."/>
        </authorList>
    </citation>
    <scope>NUCLEOTIDE SEQUENCE</scope>
    <source>
        <strain evidence="3">cv. W1943</strain>
    </source>
</reference>
<dbReference type="Gramene" id="ORUFI04G13010.2">
    <property type="protein sequence ID" value="ORUFI04G13010.2"/>
    <property type="gene ID" value="ORUFI04G13010"/>
</dbReference>
<proteinExistence type="predicted"/>
<organism evidence="2 3">
    <name type="scientific">Oryza rufipogon</name>
    <name type="common">Brownbeard rice</name>
    <name type="synonym">Asian wild rice</name>
    <dbReference type="NCBI Taxonomy" id="4529"/>
    <lineage>
        <taxon>Eukaryota</taxon>
        <taxon>Viridiplantae</taxon>
        <taxon>Streptophyta</taxon>
        <taxon>Embryophyta</taxon>
        <taxon>Tracheophyta</taxon>
        <taxon>Spermatophyta</taxon>
        <taxon>Magnoliopsida</taxon>
        <taxon>Liliopsida</taxon>
        <taxon>Poales</taxon>
        <taxon>Poaceae</taxon>
        <taxon>BOP clade</taxon>
        <taxon>Oryzoideae</taxon>
        <taxon>Oryzeae</taxon>
        <taxon>Oryzinae</taxon>
        <taxon>Oryza</taxon>
    </lineage>
</organism>
<keyword evidence="3" id="KW-1185">Reference proteome</keyword>
<dbReference type="AlphaFoldDB" id="A0A0E0P8V1"/>
<name>A0A0E0P8V1_ORYRU</name>
<accession>A0A0E0P8V1</accession>
<evidence type="ECO:0000256" key="1">
    <source>
        <dbReference type="SAM" id="MobiDB-lite"/>
    </source>
</evidence>
<sequence length="76" mass="8463">MTYLATSQSFQFPMIDCSRNRRVTRGVIADGGRTAAWSSRSDSEPYLRQGLEGPWTSKGEGRQAQTSVKKDLRSPP</sequence>
<dbReference type="EnsemblPlants" id="ORUFI04G13010.3">
    <property type="protein sequence ID" value="ORUFI04G13010.3"/>
    <property type="gene ID" value="ORUFI04G13010"/>
</dbReference>
<feature type="region of interest" description="Disordered" evidence="1">
    <location>
        <begin position="32"/>
        <end position="76"/>
    </location>
</feature>
<dbReference type="EnsemblPlants" id="ORUFI04G13010.2">
    <property type="protein sequence ID" value="ORUFI04G13010.2"/>
    <property type="gene ID" value="ORUFI04G13010"/>
</dbReference>
<protein>
    <submittedName>
        <fullName evidence="2">Uncharacterized protein</fullName>
    </submittedName>
</protein>
<dbReference type="Proteomes" id="UP000008022">
    <property type="component" value="Unassembled WGS sequence"/>
</dbReference>
<evidence type="ECO:0000313" key="2">
    <source>
        <dbReference type="EnsemblPlants" id="ORUFI04G13010.2"/>
    </source>
</evidence>
<dbReference type="Gramene" id="ORUFI04G13010.3">
    <property type="protein sequence ID" value="ORUFI04G13010.3"/>
    <property type="gene ID" value="ORUFI04G13010"/>
</dbReference>
<reference evidence="2" key="2">
    <citation type="submission" date="2015-06" db="UniProtKB">
        <authorList>
            <consortium name="EnsemblPlants"/>
        </authorList>
    </citation>
    <scope>IDENTIFICATION</scope>
</reference>
<evidence type="ECO:0000313" key="3">
    <source>
        <dbReference type="Proteomes" id="UP000008022"/>
    </source>
</evidence>